<dbReference type="EMBL" id="CP025096">
    <property type="protein sequence ID" value="AUD05017.1"/>
    <property type="molecule type" value="Genomic_DNA"/>
</dbReference>
<accession>A0A2K8Z551</accession>
<evidence type="ECO:0000313" key="2">
    <source>
        <dbReference type="EMBL" id="AUD05017.1"/>
    </source>
</evidence>
<keyword evidence="3" id="KW-1185">Reference proteome</keyword>
<proteinExistence type="predicted"/>
<sequence length="207" mass="23453">MTKPHYIKFLFMKRPLVLSALLISFLAACTPERVRYTNELKQEMADSKIKRITNADMVETVDNLGGKVTTVLEKELTTQLQKSTNPAERAKLCQLQNLPRAKAIAERYALDIRLLGKADIQNKGLSTKEREILDAYLYSAKQKSTAISNIQKITDTSFVYNAPVPVNSVICEACFGKQETPFAVWHLGFNKREVVRRMGNTKKKKQS</sequence>
<evidence type="ECO:0000313" key="3">
    <source>
        <dbReference type="Proteomes" id="UP000232883"/>
    </source>
</evidence>
<gene>
    <name evidence="2" type="ORF">CWM47_26115</name>
</gene>
<organism evidence="2 3">
    <name type="scientific">Spirosoma pollinicola</name>
    <dbReference type="NCBI Taxonomy" id="2057025"/>
    <lineage>
        <taxon>Bacteria</taxon>
        <taxon>Pseudomonadati</taxon>
        <taxon>Bacteroidota</taxon>
        <taxon>Cytophagia</taxon>
        <taxon>Cytophagales</taxon>
        <taxon>Cytophagaceae</taxon>
        <taxon>Spirosoma</taxon>
    </lineage>
</organism>
<dbReference type="KEGG" id="spir:CWM47_26115"/>
<keyword evidence="1" id="KW-0732">Signal</keyword>
<dbReference type="OrthoDB" id="982178at2"/>
<feature type="chain" id="PRO_5014843250" description="DUF3347 domain-containing protein" evidence="1">
    <location>
        <begin position="29"/>
        <end position="207"/>
    </location>
</feature>
<evidence type="ECO:0000256" key="1">
    <source>
        <dbReference type="SAM" id="SignalP"/>
    </source>
</evidence>
<dbReference type="AlphaFoldDB" id="A0A2K8Z551"/>
<dbReference type="Proteomes" id="UP000232883">
    <property type="component" value="Chromosome"/>
</dbReference>
<feature type="signal peptide" evidence="1">
    <location>
        <begin position="1"/>
        <end position="28"/>
    </location>
</feature>
<name>A0A2K8Z551_9BACT</name>
<protein>
    <recommendedName>
        <fullName evidence="4">DUF3347 domain-containing protein</fullName>
    </recommendedName>
</protein>
<dbReference type="PROSITE" id="PS51257">
    <property type="entry name" value="PROKAR_LIPOPROTEIN"/>
    <property type="match status" value="1"/>
</dbReference>
<evidence type="ECO:0008006" key="4">
    <source>
        <dbReference type="Google" id="ProtNLM"/>
    </source>
</evidence>
<reference evidence="2 3" key="1">
    <citation type="submission" date="2017-11" db="EMBL/GenBank/DDBJ databases">
        <title>Taxonomic description and genome sequences of Spirosoma HA7 sp. nov., isolated from pollen microhabitat of Corylus avellana.</title>
        <authorList>
            <person name="Ambika Manirajan B."/>
            <person name="Suarez C."/>
            <person name="Ratering S."/>
            <person name="Geissler-Plaum R."/>
            <person name="Cardinale M."/>
            <person name="Sylvia S."/>
        </authorList>
    </citation>
    <scope>NUCLEOTIDE SEQUENCE [LARGE SCALE GENOMIC DNA]</scope>
    <source>
        <strain evidence="2 3">HA7</strain>
    </source>
</reference>